<evidence type="ECO:0000313" key="2">
    <source>
        <dbReference type="EMBL" id="EDT00485.1"/>
    </source>
</evidence>
<evidence type="ECO:0000313" key="3">
    <source>
        <dbReference type="Proteomes" id="UP000005463"/>
    </source>
</evidence>
<gene>
    <name evidence="2" type="ORF">BamIOP4010DRAFT_5993</name>
</gene>
<dbReference type="Proteomes" id="UP000005463">
    <property type="component" value="Unassembled WGS sequence"/>
</dbReference>
<feature type="compositionally biased region" description="Basic and acidic residues" evidence="1">
    <location>
        <begin position="208"/>
        <end position="217"/>
    </location>
</feature>
<feature type="region of interest" description="Disordered" evidence="1">
    <location>
        <begin position="207"/>
        <end position="226"/>
    </location>
</feature>
<name>B1FPN2_9BURK</name>
<comment type="caution">
    <text evidence="2">The sequence shown here is derived from an EMBL/GenBank/DDBJ whole genome shotgun (WGS) entry which is preliminary data.</text>
</comment>
<organism evidence="2 3">
    <name type="scientific">Burkholderia ambifaria IOP40-10</name>
    <dbReference type="NCBI Taxonomy" id="396596"/>
    <lineage>
        <taxon>Bacteria</taxon>
        <taxon>Pseudomonadati</taxon>
        <taxon>Pseudomonadota</taxon>
        <taxon>Betaproteobacteria</taxon>
        <taxon>Burkholderiales</taxon>
        <taxon>Burkholderiaceae</taxon>
        <taxon>Burkholderia</taxon>
        <taxon>Burkholderia cepacia complex</taxon>
    </lineage>
</organism>
<accession>B1FPN2</accession>
<evidence type="ECO:0000256" key="1">
    <source>
        <dbReference type="SAM" id="MobiDB-lite"/>
    </source>
</evidence>
<dbReference type="AlphaFoldDB" id="B1FPN2"/>
<protein>
    <submittedName>
        <fullName evidence="2">Uncharacterized protein</fullName>
    </submittedName>
</protein>
<dbReference type="EMBL" id="ABLC01000279">
    <property type="protein sequence ID" value="EDT00485.1"/>
    <property type="molecule type" value="Genomic_DNA"/>
</dbReference>
<reference evidence="2 3" key="1">
    <citation type="submission" date="2008-03" db="EMBL/GenBank/DDBJ databases">
        <title>Sequencing of the draft genome and assembly of Burkholderia ambifaria IOP40-10.</title>
        <authorList>
            <consortium name="US DOE Joint Genome Institute (JGI-PGF)"/>
            <person name="Copeland A."/>
            <person name="Lucas S."/>
            <person name="Lapidus A."/>
            <person name="Glavina del Rio T."/>
            <person name="Dalin E."/>
            <person name="Tice H."/>
            <person name="Bruce D."/>
            <person name="Goodwin L."/>
            <person name="Pitluck S."/>
            <person name="Larimer F."/>
            <person name="Land M.L."/>
            <person name="Hauser L."/>
            <person name="Tiedje J."/>
            <person name="Richardson P."/>
        </authorList>
    </citation>
    <scope>NUCLEOTIDE SEQUENCE [LARGE SCALE GENOMIC DNA]</scope>
    <source>
        <strain evidence="2 3">IOP40-10</strain>
    </source>
</reference>
<sequence length="242" mass="24804">MNACGVERQPPRLPTRITRACGASSTMPGATRSSSSSTSAAASAFTAFSVRRSGSPGPAPSSVTLPVVMSCSCTACVRRSRAYRCARRRRAVEATTASGRAVHGRDVVVRSAVPACDGAPALRGGRPPAPLPVCAMDSAISGPACANGAARVPACAARWLHRSHTHAAEGSGRTRSRIGVHHAPSARTAMSHADSAAAHHICASMHSNESRAARRNDAGGGRRALCGGAPGAIRADMARRLR</sequence>
<proteinExistence type="predicted"/>